<sequence>MGWGVRIKEVKIDLDAVSDEALRAKVVTFRKDLRWGELEIAGTHGQPLRFDVLPPEGYTPVQLYKVEWTAFNEIYRSQESFRSVLTRHDIYLIGYEIPKEQDWEPHLFPQFSHLYNNKQYKDMKFHENYADLEKKAGGIPREHLKYGVKALKEVVFNLNHLDDFGNRDKEEARCTLVQTQMLPESIRFPHVARFTTDEKAQRLGRFKSWIPKAETNWNHECKHIYKCTDPGYKIPANEILTLYDEEETNPFDKDFTGKRISVRANDPYYSNLNMEWFPPTKIDTREKLHQLIGIVKSSDFDERRLHAQVSKVELQFWKAKFLSVAARVTLNRSVLSSLPLYPLGPLQSRFTRIYRNSLIPNASFADCYNRFASAPIDD</sequence>
<evidence type="ECO:0000313" key="2">
    <source>
        <dbReference type="EMBL" id="KAJ4837124.1"/>
    </source>
</evidence>
<dbReference type="GO" id="GO:0030598">
    <property type="term" value="F:rRNA N-glycosylase activity"/>
    <property type="evidence" value="ECO:0007669"/>
    <property type="project" value="UniProtKB-EC"/>
</dbReference>
<organism evidence="2 3">
    <name type="scientific">Turnera subulata</name>
    <dbReference type="NCBI Taxonomy" id="218843"/>
    <lineage>
        <taxon>Eukaryota</taxon>
        <taxon>Viridiplantae</taxon>
        <taxon>Streptophyta</taxon>
        <taxon>Embryophyta</taxon>
        <taxon>Tracheophyta</taxon>
        <taxon>Spermatophyta</taxon>
        <taxon>Magnoliopsida</taxon>
        <taxon>eudicotyledons</taxon>
        <taxon>Gunneridae</taxon>
        <taxon>Pentapetalae</taxon>
        <taxon>rosids</taxon>
        <taxon>fabids</taxon>
        <taxon>Malpighiales</taxon>
        <taxon>Passifloraceae</taxon>
        <taxon>Turnera</taxon>
    </lineage>
</organism>
<dbReference type="Pfam" id="PF00161">
    <property type="entry name" value="RIP"/>
    <property type="match status" value="1"/>
</dbReference>
<dbReference type="GO" id="GO:0006952">
    <property type="term" value="P:defense response"/>
    <property type="evidence" value="ECO:0007669"/>
    <property type="project" value="UniProtKB-KW"/>
</dbReference>
<gene>
    <name evidence="2" type="ORF">Tsubulata_030652</name>
</gene>
<dbReference type="AlphaFoldDB" id="A0A9Q0FSP8"/>
<keyword evidence="1" id="KW-0378">Hydrolase</keyword>
<dbReference type="OrthoDB" id="1602268at2759"/>
<keyword evidence="1" id="KW-0652">Protein synthesis inhibitor</keyword>
<dbReference type="SUPFAM" id="SSF56371">
    <property type="entry name" value="Ribosome inactivating proteins (RIP)"/>
    <property type="match status" value="1"/>
</dbReference>
<dbReference type="Proteomes" id="UP001141552">
    <property type="component" value="Unassembled WGS sequence"/>
</dbReference>
<keyword evidence="3" id="KW-1185">Reference proteome</keyword>
<name>A0A9Q0FSP8_9ROSI</name>
<keyword evidence="1" id="KW-0800">Toxin</keyword>
<reference evidence="2" key="2">
    <citation type="journal article" date="2023" name="Plants (Basel)">
        <title>Annotation of the Turnera subulata (Passifloraceae) Draft Genome Reveals the S-Locus Evolved after the Divergence of Turneroideae from Passifloroideae in a Stepwise Manner.</title>
        <authorList>
            <person name="Henning P.M."/>
            <person name="Roalson E.H."/>
            <person name="Mir W."/>
            <person name="McCubbin A.G."/>
            <person name="Shore J.S."/>
        </authorList>
    </citation>
    <scope>NUCLEOTIDE SEQUENCE</scope>
    <source>
        <strain evidence="2">F60SS</strain>
    </source>
</reference>
<dbReference type="InterPro" id="IPR001574">
    <property type="entry name" value="Ribosome_inactivat_prot"/>
</dbReference>
<reference evidence="2" key="1">
    <citation type="submission" date="2022-02" db="EMBL/GenBank/DDBJ databases">
        <authorList>
            <person name="Henning P.M."/>
            <person name="McCubbin A.G."/>
            <person name="Shore J.S."/>
        </authorList>
    </citation>
    <scope>NUCLEOTIDE SEQUENCE</scope>
    <source>
        <strain evidence="2">F60SS</strain>
        <tissue evidence="2">Leaves</tissue>
    </source>
</reference>
<comment type="caution">
    <text evidence="2">The sequence shown here is derived from an EMBL/GenBank/DDBJ whole genome shotgun (WGS) entry which is preliminary data.</text>
</comment>
<dbReference type="InterPro" id="IPR036041">
    <property type="entry name" value="Ribosome-inact_prot_sf"/>
</dbReference>
<dbReference type="GO" id="GO:0017148">
    <property type="term" value="P:negative regulation of translation"/>
    <property type="evidence" value="ECO:0007669"/>
    <property type="project" value="UniProtKB-KW"/>
</dbReference>
<dbReference type="GO" id="GO:0090729">
    <property type="term" value="F:toxin activity"/>
    <property type="evidence" value="ECO:0007669"/>
    <property type="project" value="UniProtKB-KW"/>
</dbReference>
<protein>
    <recommendedName>
        <fullName evidence="1">rRNA N-glycosylase</fullName>
        <ecNumber evidence="1">3.2.2.22</ecNumber>
    </recommendedName>
</protein>
<accession>A0A9Q0FSP8</accession>
<proteinExistence type="inferred from homology"/>
<dbReference type="EC" id="3.2.2.22" evidence="1"/>
<dbReference type="EMBL" id="JAKUCV010003929">
    <property type="protein sequence ID" value="KAJ4837124.1"/>
    <property type="molecule type" value="Genomic_DNA"/>
</dbReference>
<comment type="catalytic activity">
    <reaction evidence="1">
        <text>Endohydrolysis of the N-glycosidic bond at one specific adenosine on the 28S rRNA.</text>
        <dbReference type="EC" id="3.2.2.22"/>
    </reaction>
</comment>
<comment type="similarity">
    <text evidence="1">Belongs to the ribosome-inactivating protein family.</text>
</comment>
<evidence type="ECO:0000313" key="3">
    <source>
        <dbReference type="Proteomes" id="UP001141552"/>
    </source>
</evidence>
<keyword evidence="1" id="KW-0611">Plant defense</keyword>
<dbReference type="InterPro" id="IPR016138">
    <property type="entry name" value="Ribosome_inactivat_prot_sub1"/>
</dbReference>
<dbReference type="Gene3D" id="3.40.420.10">
    <property type="entry name" value="Ricin (A subunit), domain 1"/>
    <property type="match status" value="1"/>
</dbReference>
<evidence type="ECO:0000256" key="1">
    <source>
        <dbReference type="RuleBase" id="RU004915"/>
    </source>
</evidence>